<dbReference type="GO" id="GO:0016616">
    <property type="term" value="F:oxidoreductase activity, acting on the CH-OH group of donors, NAD or NADP as acceptor"/>
    <property type="evidence" value="ECO:0007669"/>
    <property type="project" value="TreeGrafter"/>
</dbReference>
<evidence type="ECO:0000256" key="2">
    <source>
        <dbReference type="ARBA" id="ARBA00023002"/>
    </source>
</evidence>
<dbReference type="AlphaFoldDB" id="A0AAU7GGF9"/>
<accession>A0AAU7GGF9</accession>
<dbReference type="PRINTS" id="PR00081">
    <property type="entry name" value="GDHRDH"/>
</dbReference>
<dbReference type="PRINTS" id="PR00080">
    <property type="entry name" value="SDRFAMILY"/>
</dbReference>
<reference evidence="3" key="1">
    <citation type="submission" date="2024-05" db="EMBL/GenBank/DDBJ databases">
        <title>The Natural Products Discovery Center: Release of the First 8490 Sequenced Strains for Exploring Actinobacteria Biosynthetic Diversity.</title>
        <authorList>
            <person name="Kalkreuter E."/>
            <person name="Kautsar S.A."/>
            <person name="Yang D."/>
            <person name="Bader C.D."/>
            <person name="Teijaro C.N."/>
            <person name="Fluegel L."/>
            <person name="Davis C.M."/>
            <person name="Simpson J.R."/>
            <person name="Lauterbach L."/>
            <person name="Steele A.D."/>
            <person name="Gui C."/>
            <person name="Meng S."/>
            <person name="Li G."/>
            <person name="Viehrig K."/>
            <person name="Ye F."/>
            <person name="Su P."/>
            <person name="Kiefer A.F."/>
            <person name="Nichols A."/>
            <person name="Cepeda A.J."/>
            <person name="Yan W."/>
            <person name="Fan B."/>
            <person name="Jiang Y."/>
            <person name="Adhikari A."/>
            <person name="Zheng C.-J."/>
            <person name="Schuster L."/>
            <person name="Cowan T.M."/>
            <person name="Smanski M.J."/>
            <person name="Chevrette M.G."/>
            <person name="de Carvalho L.P.S."/>
            <person name="Shen B."/>
        </authorList>
    </citation>
    <scope>NUCLEOTIDE SEQUENCE</scope>
    <source>
        <strain evidence="3">NPDC080035</strain>
    </source>
</reference>
<organism evidence="3">
    <name type="scientific">Leifsonia sp. NPDC080035</name>
    <dbReference type="NCBI Taxonomy" id="3143936"/>
    <lineage>
        <taxon>Bacteria</taxon>
        <taxon>Bacillati</taxon>
        <taxon>Actinomycetota</taxon>
        <taxon>Actinomycetes</taxon>
        <taxon>Micrococcales</taxon>
        <taxon>Microbacteriaceae</taxon>
        <taxon>Leifsonia</taxon>
    </lineage>
</organism>
<evidence type="ECO:0000256" key="1">
    <source>
        <dbReference type="ARBA" id="ARBA00006484"/>
    </source>
</evidence>
<dbReference type="EMBL" id="CP157390">
    <property type="protein sequence ID" value="XBM49213.1"/>
    <property type="molecule type" value="Genomic_DNA"/>
</dbReference>
<dbReference type="PROSITE" id="PS00061">
    <property type="entry name" value="ADH_SHORT"/>
    <property type="match status" value="1"/>
</dbReference>
<dbReference type="InterPro" id="IPR036291">
    <property type="entry name" value="NAD(P)-bd_dom_sf"/>
</dbReference>
<sequence length="250" mass="26085">MTSARRSLITGASSGIGSATAVRLAGEGHAVWLTYTNGDAAVRRVAAECEAAGSPDVRVSRLDLRDTASIDALVAEIADAWGELHVLVNNGGVCPYRHFDDIELDEWDAVMETNVRGTFVLTRAALPLLRAAEGDRSVVNLSSIAGQVGALQTGMHYAASKGALLALTRSFARHLAAERIRVNAVTPGPVTSAITDQLTDDGRAALESSIPLGRFGTPDDVAWIISTLASGNAGFVTGATYDVNGGVRID</sequence>
<keyword evidence="2" id="KW-0560">Oxidoreductase</keyword>
<dbReference type="PANTHER" id="PTHR42760">
    <property type="entry name" value="SHORT-CHAIN DEHYDROGENASES/REDUCTASES FAMILY MEMBER"/>
    <property type="match status" value="1"/>
</dbReference>
<evidence type="ECO:0000313" key="3">
    <source>
        <dbReference type="EMBL" id="XBM49213.1"/>
    </source>
</evidence>
<dbReference type="Gene3D" id="3.40.50.720">
    <property type="entry name" value="NAD(P)-binding Rossmann-like Domain"/>
    <property type="match status" value="1"/>
</dbReference>
<name>A0AAU7GGF9_9MICO</name>
<dbReference type="RefSeq" id="WP_348789132.1">
    <property type="nucleotide sequence ID" value="NZ_CP157390.1"/>
</dbReference>
<dbReference type="PANTHER" id="PTHR42760:SF133">
    <property type="entry name" value="3-OXOACYL-[ACYL-CARRIER-PROTEIN] REDUCTASE"/>
    <property type="match status" value="1"/>
</dbReference>
<protein>
    <submittedName>
        <fullName evidence="3">SDR family oxidoreductase</fullName>
    </submittedName>
</protein>
<dbReference type="FunFam" id="3.40.50.720:FF:000084">
    <property type="entry name" value="Short-chain dehydrogenase reductase"/>
    <property type="match status" value="1"/>
</dbReference>
<gene>
    <name evidence="3" type="ORF">AAME72_04970</name>
</gene>
<dbReference type="InterPro" id="IPR020904">
    <property type="entry name" value="Sc_DH/Rdtase_CS"/>
</dbReference>
<dbReference type="InterPro" id="IPR002347">
    <property type="entry name" value="SDR_fam"/>
</dbReference>
<dbReference type="SUPFAM" id="SSF51735">
    <property type="entry name" value="NAD(P)-binding Rossmann-fold domains"/>
    <property type="match status" value="1"/>
</dbReference>
<proteinExistence type="inferred from homology"/>
<dbReference type="Pfam" id="PF13561">
    <property type="entry name" value="adh_short_C2"/>
    <property type="match status" value="1"/>
</dbReference>
<comment type="similarity">
    <text evidence="1">Belongs to the short-chain dehydrogenases/reductases (SDR) family.</text>
</comment>